<evidence type="ECO:0000256" key="1">
    <source>
        <dbReference type="ARBA" id="ARBA00000274"/>
    </source>
</evidence>
<dbReference type="RefSeq" id="WP_145365746.1">
    <property type="nucleotide sequence ID" value="NZ_CP036268.1"/>
</dbReference>
<dbReference type="KEGG" id="svp:Pan189_40290"/>
<evidence type="ECO:0000256" key="2">
    <source>
        <dbReference type="ARBA" id="ARBA00011985"/>
    </source>
</evidence>
<evidence type="ECO:0000313" key="5">
    <source>
        <dbReference type="Proteomes" id="UP000317318"/>
    </source>
</evidence>
<reference evidence="4 5" key="1">
    <citation type="submission" date="2019-02" db="EMBL/GenBank/DDBJ databases">
        <title>Deep-cultivation of Planctomycetes and their phenomic and genomic characterization uncovers novel biology.</title>
        <authorList>
            <person name="Wiegand S."/>
            <person name="Jogler M."/>
            <person name="Boedeker C."/>
            <person name="Pinto D."/>
            <person name="Vollmers J."/>
            <person name="Rivas-Marin E."/>
            <person name="Kohn T."/>
            <person name="Peeters S.H."/>
            <person name="Heuer A."/>
            <person name="Rast P."/>
            <person name="Oberbeckmann S."/>
            <person name="Bunk B."/>
            <person name="Jeske O."/>
            <person name="Meyerdierks A."/>
            <person name="Storesund J.E."/>
            <person name="Kallscheuer N."/>
            <person name="Luecker S."/>
            <person name="Lage O.M."/>
            <person name="Pohl T."/>
            <person name="Merkel B.J."/>
            <person name="Hornburger P."/>
            <person name="Mueller R.-W."/>
            <person name="Bruemmer F."/>
            <person name="Labrenz M."/>
            <person name="Spormann A.M."/>
            <person name="Op den Camp H."/>
            <person name="Overmann J."/>
            <person name="Amann R."/>
            <person name="Jetten M.S.M."/>
            <person name="Mascher T."/>
            <person name="Medema M.H."/>
            <person name="Devos D.P."/>
            <person name="Kaster A.-K."/>
            <person name="Ovreas L."/>
            <person name="Rohde M."/>
            <person name="Galperin M.Y."/>
            <person name="Jogler C."/>
        </authorList>
    </citation>
    <scope>NUCLEOTIDE SEQUENCE [LARGE SCALE GENOMIC DNA]</scope>
    <source>
        <strain evidence="4 5">Pan189</strain>
    </source>
</reference>
<comment type="catalytic activity">
    <reaction evidence="1">
        <text>AMP + H2O = D-ribose 5-phosphate + adenine</text>
        <dbReference type="Rhea" id="RHEA:20129"/>
        <dbReference type="ChEBI" id="CHEBI:15377"/>
        <dbReference type="ChEBI" id="CHEBI:16708"/>
        <dbReference type="ChEBI" id="CHEBI:78346"/>
        <dbReference type="ChEBI" id="CHEBI:456215"/>
        <dbReference type="EC" id="3.2.2.4"/>
    </reaction>
</comment>
<name>A0A517R6W0_9PLAN</name>
<dbReference type="OrthoDB" id="9801098at2"/>
<accession>A0A517R6W0</accession>
<dbReference type="Gene3D" id="3.40.50.450">
    <property type="match status" value="1"/>
</dbReference>
<dbReference type="PANTHER" id="PTHR43393:SF3">
    <property type="entry name" value="LYSINE DECARBOXYLASE-LIKE PROTEIN"/>
    <property type="match status" value="1"/>
</dbReference>
<proteinExistence type="predicted"/>
<dbReference type="SUPFAM" id="SSF102405">
    <property type="entry name" value="MCP/YpsA-like"/>
    <property type="match status" value="1"/>
</dbReference>
<sequence>MPDNDRDALIHNAASENISLGDEDATLEILRGVVFDLWRTVGNLTRLQPSKRPRYRVSIFGSARIRPEMPLYQDVKRLAFELANRNCDIITGGGPGLMQAANEGEMQADPERAKTRSVGIRVDLDFEQETNAFVEEVYVHRTFFSRLHHFVMASDAFVVVPGGIGTTLELMMIWQLLQVRKLHDHPLILVGDMWERLVDWVKTDMVDADLQTASPGDEAIPTCVSTVDEALALLIETHEQWKSR</sequence>
<protein>
    <recommendedName>
        <fullName evidence="3">AMP nucleosidase</fullName>
        <ecNumber evidence="2">3.2.2.4</ecNumber>
    </recommendedName>
    <alternativeName>
        <fullName evidence="3">AMP nucleosidase</fullName>
    </alternativeName>
</protein>
<dbReference type="GO" id="GO:0008714">
    <property type="term" value="F:AMP nucleosidase activity"/>
    <property type="evidence" value="ECO:0007669"/>
    <property type="project" value="UniProtKB-EC"/>
</dbReference>
<dbReference type="EC" id="3.2.2.4" evidence="2"/>
<dbReference type="InterPro" id="IPR031100">
    <property type="entry name" value="LOG_fam"/>
</dbReference>
<dbReference type="GO" id="GO:0005829">
    <property type="term" value="C:cytosol"/>
    <property type="evidence" value="ECO:0007669"/>
    <property type="project" value="TreeGrafter"/>
</dbReference>
<keyword evidence="5" id="KW-1185">Reference proteome</keyword>
<dbReference type="InterPro" id="IPR052341">
    <property type="entry name" value="LOG_family_nucleotidases"/>
</dbReference>
<dbReference type="EMBL" id="CP036268">
    <property type="protein sequence ID" value="QDT39620.1"/>
    <property type="molecule type" value="Genomic_DNA"/>
</dbReference>
<organism evidence="4 5">
    <name type="scientific">Stratiformator vulcanicus</name>
    <dbReference type="NCBI Taxonomy" id="2527980"/>
    <lineage>
        <taxon>Bacteria</taxon>
        <taxon>Pseudomonadati</taxon>
        <taxon>Planctomycetota</taxon>
        <taxon>Planctomycetia</taxon>
        <taxon>Planctomycetales</taxon>
        <taxon>Planctomycetaceae</taxon>
        <taxon>Stratiformator</taxon>
    </lineage>
</organism>
<dbReference type="Pfam" id="PF03641">
    <property type="entry name" value="Lysine_decarbox"/>
    <property type="match status" value="1"/>
</dbReference>
<dbReference type="Proteomes" id="UP000317318">
    <property type="component" value="Chromosome"/>
</dbReference>
<dbReference type="PANTHER" id="PTHR43393">
    <property type="entry name" value="CYTOKININ RIBOSIDE 5'-MONOPHOSPHATE PHOSPHORIBOHYDROLASE"/>
    <property type="match status" value="1"/>
</dbReference>
<evidence type="ECO:0000256" key="3">
    <source>
        <dbReference type="ARBA" id="ARBA00031983"/>
    </source>
</evidence>
<evidence type="ECO:0000313" key="4">
    <source>
        <dbReference type="EMBL" id="QDT39620.1"/>
    </source>
</evidence>
<gene>
    <name evidence="4" type="primary">ygdH</name>
    <name evidence="4" type="ORF">Pan189_40290</name>
</gene>
<dbReference type="AlphaFoldDB" id="A0A517R6W0"/>